<dbReference type="PANTHER" id="PTHR39596">
    <property type="match status" value="1"/>
</dbReference>
<evidence type="ECO:0000259" key="2">
    <source>
        <dbReference type="Pfam" id="PF06985"/>
    </source>
</evidence>
<dbReference type="AlphaFoldDB" id="A0AA39XX70"/>
<dbReference type="InterPro" id="IPR010730">
    <property type="entry name" value="HET"/>
</dbReference>
<dbReference type="Proteomes" id="UP001174936">
    <property type="component" value="Unassembled WGS sequence"/>
</dbReference>
<sequence length="807" mass="91272">MNHLPQKDAEHIIFPLIARQRTYAPDDFFRLPVLHGCSGVQLSQKGPSLLPLHEQPAFLQEWLFFALIAVVLNREIDATLFRQYRDGAEVVDTGSIRSLFDECSSASLSSVGGRDWNHRTRAILALEEARKFVLTWCSDRYVYLSTPPEHSESESPTPSRGEGGSGVQFRLQHRELCLSFGIIGETLDRLCARQMEWSPLTDSPEPYGSWEDHITDGRSWGFSNLLRERMIDMGWCRHEVRRISAMTGDLSSLYYISSFAFDPATKQDHSRCVDDRCVQDPWAGFSVHSDNCDGAGGCDRLLPSEEELIRIIDAGDIPLLLFDGDANLILTEYRLGESADGGSISTVGIEERFVAISHAWSDGLGPSDGQGLPICRLAQIRNALRKDPDEPELGDMRFWIDSLCIPRQQNIRNKAIQMMGDIYSRAHTVLVLDSNLRLTPADPSVTSQLEAIIRINTGSWCTRMWTLPEGIEARNVHFEFSDRLLSIKQLRSHYKDVKHNPRHPDHHVYKAGWVFSPSIFILRRWMDGMTSQATTATADSKTIGHLWLSMQWRQTARREDETLCLARILDLDPLPILNCEGAGDELKDERMARFLESMDERIGIPPGMVFLPGPKLPMRGIAWAPRSWMTRRSRDAGAPLLVTDQRPSFLTSRGLLVQYPGVQLHPRRGAPEARCFWIPTASKLRSWLRIRYARDVHGQGEVEWAAAWKTACSGDGLPCIIRSRFDDHDEPEIGLLVQRMGRESSMPGRSRSDVFWVKALCRVWIQVETDSAVVAAHSENFRLHVGSKTWGEALDGDQRWVVDGEHG</sequence>
<keyword evidence="4" id="KW-1185">Reference proteome</keyword>
<protein>
    <recommendedName>
        <fullName evidence="2">Heterokaryon incompatibility domain-containing protein</fullName>
    </recommendedName>
</protein>
<evidence type="ECO:0000256" key="1">
    <source>
        <dbReference type="SAM" id="MobiDB-lite"/>
    </source>
</evidence>
<evidence type="ECO:0000313" key="4">
    <source>
        <dbReference type="Proteomes" id="UP001174936"/>
    </source>
</evidence>
<name>A0AA39XX70_9PEZI</name>
<gene>
    <name evidence="3" type="ORF">B0T16DRAFT_420730</name>
</gene>
<dbReference type="Pfam" id="PF06985">
    <property type="entry name" value="HET"/>
    <property type="match status" value="1"/>
</dbReference>
<organism evidence="3 4">
    <name type="scientific">Cercophora newfieldiana</name>
    <dbReference type="NCBI Taxonomy" id="92897"/>
    <lineage>
        <taxon>Eukaryota</taxon>
        <taxon>Fungi</taxon>
        <taxon>Dikarya</taxon>
        <taxon>Ascomycota</taxon>
        <taxon>Pezizomycotina</taxon>
        <taxon>Sordariomycetes</taxon>
        <taxon>Sordariomycetidae</taxon>
        <taxon>Sordariales</taxon>
        <taxon>Lasiosphaeriaceae</taxon>
        <taxon>Cercophora</taxon>
    </lineage>
</organism>
<feature type="domain" description="Heterokaryon incompatibility" evidence="2">
    <location>
        <begin position="353"/>
        <end position="432"/>
    </location>
</feature>
<dbReference type="EMBL" id="JAULSV010000006">
    <property type="protein sequence ID" value="KAK0641927.1"/>
    <property type="molecule type" value="Genomic_DNA"/>
</dbReference>
<dbReference type="PANTHER" id="PTHR39596:SF3">
    <property type="entry name" value="HETEROKARYON INCOMPATIBILITY DOMAIN-CONTAINING PROTEIN"/>
    <property type="match status" value="1"/>
</dbReference>
<comment type="caution">
    <text evidence="3">The sequence shown here is derived from an EMBL/GenBank/DDBJ whole genome shotgun (WGS) entry which is preliminary data.</text>
</comment>
<reference evidence="3" key="1">
    <citation type="submission" date="2023-06" db="EMBL/GenBank/DDBJ databases">
        <title>Genome-scale phylogeny and comparative genomics of the fungal order Sordariales.</title>
        <authorList>
            <consortium name="Lawrence Berkeley National Laboratory"/>
            <person name="Hensen N."/>
            <person name="Bonometti L."/>
            <person name="Westerberg I."/>
            <person name="Brannstrom I.O."/>
            <person name="Guillou S."/>
            <person name="Cros-Aarteil S."/>
            <person name="Calhoun S."/>
            <person name="Haridas S."/>
            <person name="Kuo A."/>
            <person name="Mondo S."/>
            <person name="Pangilinan J."/>
            <person name="Riley R."/>
            <person name="Labutti K."/>
            <person name="Andreopoulos B."/>
            <person name="Lipzen A."/>
            <person name="Chen C."/>
            <person name="Yanf M."/>
            <person name="Daum C."/>
            <person name="Ng V."/>
            <person name="Clum A."/>
            <person name="Steindorff A."/>
            <person name="Ohm R."/>
            <person name="Martin F."/>
            <person name="Silar P."/>
            <person name="Natvig D."/>
            <person name="Lalanne C."/>
            <person name="Gautier V."/>
            <person name="Ament-Velasquez S.L."/>
            <person name="Kruys A."/>
            <person name="Hutchinson M.I."/>
            <person name="Powell A.J."/>
            <person name="Barry K."/>
            <person name="Miller A.N."/>
            <person name="Grigoriev I.V."/>
            <person name="Debuchy R."/>
            <person name="Gladieux P."/>
            <person name="Thoren M.H."/>
            <person name="Johannesson H."/>
        </authorList>
    </citation>
    <scope>NUCLEOTIDE SEQUENCE</scope>
    <source>
        <strain evidence="3">SMH2532-1</strain>
    </source>
</reference>
<accession>A0AA39XX70</accession>
<evidence type="ECO:0000313" key="3">
    <source>
        <dbReference type="EMBL" id="KAK0641927.1"/>
    </source>
</evidence>
<feature type="region of interest" description="Disordered" evidence="1">
    <location>
        <begin position="147"/>
        <end position="166"/>
    </location>
</feature>
<proteinExistence type="predicted"/>